<dbReference type="RefSeq" id="WP_379489299.1">
    <property type="nucleotide sequence ID" value="NZ_JBHLTM010000025.1"/>
</dbReference>
<dbReference type="Proteomes" id="UP001589858">
    <property type="component" value="Unassembled WGS sequence"/>
</dbReference>
<reference evidence="1 2" key="1">
    <citation type="submission" date="2024-09" db="EMBL/GenBank/DDBJ databases">
        <authorList>
            <person name="Sun Q."/>
            <person name="Mori K."/>
        </authorList>
    </citation>
    <scope>NUCLEOTIDE SEQUENCE [LARGE SCALE GENOMIC DNA]</scope>
    <source>
        <strain evidence="1 2">CICC 11035S</strain>
    </source>
</reference>
<sequence length="111" mass="12371">MASFDPSTLEVAIDDRGVCWITDPGPSMTIWQLIEIDRDGRRIQECSRERMPAFEPVWRLGSRQWMLSVQYRDEAASHRYSLGDLTAVASQGIHALVGAIPEQVSVPAIAS</sequence>
<comment type="caution">
    <text evidence="1">The sequence shown here is derived from an EMBL/GenBank/DDBJ whole genome shotgun (WGS) entry which is preliminary data.</text>
</comment>
<evidence type="ECO:0000313" key="2">
    <source>
        <dbReference type="Proteomes" id="UP001589858"/>
    </source>
</evidence>
<name>A0ABV6S466_9SPHN</name>
<gene>
    <name evidence="1" type="ORF">ACFFF8_05425</name>
</gene>
<protein>
    <submittedName>
        <fullName evidence="1">Uncharacterized protein</fullName>
    </submittedName>
</protein>
<evidence type="ECO:0000313" key="1">
    <source>
        <dbReference type="EMBL" id="MFC0684026.1"/>
    </source>
</evidence>
<keyword evidence="2" id="KW-1185">Reference proteome</keyword>
<dbReference type="EMBL" id="JBHLTM010000025">
    <property type="protein sequence ID" value="MFC0684026.1"/>
    <property type="molecule type" value="Genomic_DNA"/>
</dbReference>
<accession>A0ABV6S466</accession>
<organism evidence="1 2">
    <name type="scientific">Novosphingobium clariflavum</name>
    <dbReference type="NCBI Taxonomy" id="2029884"/>
    <lineage>
        <taxon>Bacteria</taxon>
        <taxon>Pseudomonadati</taxon>
        <taxon>Pseudomonadota</taxon>
        <taxon>Alphaproteobacteria</taxon>
        <taxon>Sphingomonadales</taxon>
        <taxon>Sphingomonadaceae</taxon>
        <taxon>Novosphingobium</taxon>
    </lineage>
</organism>
<proteinExistence type="predicted"/>